<sequence length="412" mass="47406">MRWNSAKIFWIGIILLVVPGLVHAYLLMPFPGSQDLNAITLCYYLEKVIMPLRLIGLLFVVWYLFKFYAKNTFKQKAVKAAVFVLCIGSFYITDYMYKAETMFKETTKAVFANGLKNRVPLSYLVVGVVNNGVAKAYPLIYLGYHHKLQDDVGNKPVLVTYCTMCRTGRVYSPVINGVRQNFRLVGARHYNAIIEDENTKTWWYQATGNAAVGELKGKQLTELPYEQLTLAAWLQKHPETLILQPDRLYTADYADLKNYDRVQAIDRDSTIKNKDSLMRKSWVIGVIINGKAKAYDWRHMYAKRLLNDELNKSSLLIGIEKDSLSYHAWNTSVSGKTLHFKLDDKGMLTDEETASVWDWDGLCLTGTQKGQRLAKIQAYQEYWHSWKHFHPGTVFWKGDESLEQTASIYPPF</sequence>
<feature type="transmembrane region" description="Helical" evidence="1">
    <location>
        <begin position="77"/>
        <end position="97"/>
    </location>
</feature>
<evidence type="ECO:0000313" key="2">
    <source>
        <dbReference type="EMBL" id="SDG73857.1"/>
    </source>
</evidence>
<keyword evidence="1" id="KW-0812">Transmembrane</keyword>
<dbReference type="AlphaFoldDB" id="A0A1G7WPF6"/>
<dbReference type="Proteomes" id="UP000199705">
    <property type="component" value="Unassembled WGS sequence"/>
</dbReference>
<keyword evidence="1" id="KW-1133">Transmembrane helix</keyword>
<dbReference type="InterPro" id="IPR021516">
    <property type="entry name" value="DUF3179"/>
</dbReference>
<accession>A0A1G7WPF6</accession>
<dbReference type="RefSeq" id="WP_090528340.1">
    <property type="nucleotide sequence ID" value="NZ_CP071878.2"/>
</dbReference>
<feature type="transmembrane region" description="Helical" evidence="1">
    <location>
        <begin position="48"/>
        <end position="65"/>
    </location>
</feature>
<keyword evidence="3" id="KW-1185">Reference proteome</keyword>
<dbReference type="EMBL" id="FNCG01000004">
    <property type="protein sequence ID" value="SDG73857.1"/>
    <property type="molecule type" value="Genomic_DNA"/>
</dbReference>
<dbReference type="Pfam" id="PF11376">
    <property type="entry name" value="DUF3179"/>
    <property type="match status" value="1"/>
</dbReference>
<evidence type="ECO:0000313" key="3">
    <source>
        <dbReference type="Proteomes" id="UP000199705"/>
    </source>
</evidence>
<reference evidence="3" key="1">
    <citation type="submission" date="2016-10" db="EMBL/GenBank/DDBJ databases">
        <authorList>
            <person name="Varghese N."/>
            <person name="Submissions S."/>
        </authorList>
    </citation>
    <scope>NUCLEOTIDE SEQUENCE [LARGE SCALE GENOMIC DNA]</scope>
    <source>
        <strain evidence="3">Gh-67</strain>
    </source>
</reference>
<protein>
    <recommendedName>
        <fullName evidence="4">DUF3179 domain-containing protein</fullName>
    </recommendedName>
</protein>
<proteinExistence type="predicted"/>
<dbReference type="STRING" id="551996.SAMN05192573_104503"/>
<evidence type="ECO:0008006" key="4">
    <source>
        <dbReference type="Google" id="ProtNLM"/>
    </source>
</evidence>
<organism evidence="2 3">
    <name type="scientific">Mucilaginibacter gossypii</name>
    <dbReference type="NCBI Taxonomy" id="551996"/>
    <lineage>
        <taxon>Bacteria</taxon>
        <taxon>Pseudomonadati</taxon>
        <taxon>Bacteroidota</taxon>
        <taxon>Sphingobacteriia</taxon>
        <taxon>Sphingobacteriales</taxon>
        <taxon>Sphingobacteriaceae</taxon>
        <taxon>Mucilaginibacter</taxon>
    </lineage>
</organism>
<name>A0A1G7WPF6_9SPHI</name>
<gene>
    <name evidence="2" type="ORF">SAMN05192573_104503</name>
</gene>
<evidence type="ECO:0000256" key="1">
    <source>
        <dbReference type="SAM" id="Phobius"/>
    </source>
</evidence>
<keyword evidence="1" id="KW-0472">Membrane</keyword>